<feature type="region of interest" description="Disordered" evidence="1">
    <location>
        <begin position="99"/>
        <end position="167"/>
    </location>
</feature>
<dbReference type="AlphaFoldDB" id="A0A7U2HVW3"/>
<sequence>MTSIVKGFGVSSSDASNGNSGTEFLCMLSPPKEKVDGYDNTKPCSEQTINVPPLFRDAMAVREEVYGEQGIPLEAEFDEDDARSWHWIAYASVASTSMPPKYLRSDSPNTPAEDARRASASASRMPVATIRLIPPPHSPNKYINNTKKPDKHADADPPSDEAHPPEPYVKLGRLATLKPYRGMGLAGLLINAIADFAKQNPDTIYKPPSPTAMERAQIKEHGRDQHLAWDGLIMIHAQANLKKMWEKHGFSEELRNDHGEVEIHAEPHWVEEGIEHIGMWKRIEVKKRPGMSSH</sequence>
<dbReference type="EMBL" id="CP069024">
    <property type="protein sequence ID" value="QRC92234.1"/>
    <property type="molecule type" value="Genomic_DNA"/>
</dbReference>
<dbReference type="Gene3D" id="3.40.630.30">
    <property type="match status" value="1"/>
</dbReference>
<dbReference type="Proteomes" id="UP000663193">
    <property type="component" value="Chromosome 2"/>
</dbReference>
<dbReference type="GO" id="GO:0006048">
    <property type="term" value="P:UDP-N-acetylglucosamine biosynthetic process"/>
    <property type="evidence" value="ECO:0007669"/>
    <property type="project" value="UniProtKB-UniPathway"/>
</dbReference>
<dbReference type="UniPathway" id="UPA00113">
    <property type="reaction ID" value="UER00529"/>
</dbReference>
<proteinExistence type="predicted"/>
<dbReference type="KEGG" id="pno:SNOG_02377"/>
<name>A0A7U2HVW3_PHANO</name>
<dbReference type="GO" id="GO:0016740">
    <property type="term" value="F:transferase activity"/>
    <property type="evidence" value="ECO:0007669"/>
    <property type="project" value="UniProtKB-KW"/>
</dbReference>
<evidence type="ECO:0000313" key="2">
    <source>
        <dbReference type="EMBL" id="QRC92234.1"/>
    </source>
</evidence>
<protein>
    <submittedName>
        <fullName evidence="2">Glucosamine 6-phosphate N-acetyltransferase</fullName>
    </submittedName>
</protein>
<organism evidence="2 3">
    <name type="scientific">Phaeosphaeria nodorum (strain SN15 / ATCC MYA-4574 / FGSC 10173)</name>
    <name type="common">Glume blotch fungus</name>
    <name type="synonym">Parastagonospora nodorum</name>
    <dbReference type="NCBI Taxonomy" id="321614"/>
    <lineage>
        <taxon>Eukaryota</taxon>
        <taxon>Fungi</taxon>
        <taxon>Dikarya</taxon>
        <taxon>Ascomycota</taxon>
        <taxon>Pezizomycotina</taxon>
        <taxon>Dothideomycetes</taxon>
        <taxon>Pleosporomycetidae</taxon>
        <taxon>Pleosporales</taxon>
        <taxon>Pleosporineae</taxon>
        <taxon>Phaeosphaeriaceae</taxon>
        <taxon>Parastagonospora</taxon>
    </lineage>
</organism>
<dbReference type="VEuPathDB" id="FungiDB:JI435_023770"/>
<accession>A0A7U2HVW3</accession>
<evidence type="ECO:0000313" key="3">
    <source>
        <dbReference type="Proteomes" id="UP000663193"/>
    </source>
</evidence>
<dbReference type="OrthoDB" id="329272at2759"/>
<feature type="compositionally biased region" description="Basic and acidic residues" evidence="1">
    <location>
        <begin position="147"/>
        <end position="164"/>
    </location>
</feature>
<keyword evidence="3" id="KW-1185">Reference proteome</keyword>
<dbReference type="RefSeq" id="XP_001792984.1">
    <property type="nucleotide sequence ID" value="XM_001792932.1"/>
</dbReference>
<evidence type="ECO:0000256" key="1">
    <source>
        <dbReference type="SAM" id="MobiDB-lite"/>
    </source>
</evidence>
<keyword evidence="2" id="KW-0808">Transferase</keyword>
<dbReference type="CDD" id="cd04301">
    <property type="entry name" value="NAT_SF"/>
    <property type="match status" value="1"/>
</dbReference>
<dbReference type="InterPro" id="IPR016181">
    <property type="entry name" value="Acyl_CoA_acyltransferase"/>
</dbReference>
<reference evidence="3" key="1">
    <citation type="journal article" date="2021" name="BMC Genomics">
        <title>Chromosome-level genome assembly and manually-curated proteome of model necrotroph Parastagonospora nodorum Sn15 reveals a genome-wide trove of candidate effector homologs, and redundancy of virulence-related functions within an accessory chromosome.</title>
        <authorList>
            <person name="Bertazzoni S."/>
            <person name="Jones D.A.B."/>
            <person name="Phan H.T."/>
            <person name="Tan K.-C."/>
            <person name="Hane J.K."/>
        </authorList>
    </citation>
    <scope>NUCLEOTIDE SEQUENCE [LARGE SCALE GENOMIC DNA]</scope>
    <source>
        <strain evidence="3">SN15 / ATCC MYA-4574 / FGSC 10173)</strain>
    </source>
</reference>
<gene>
    <name evidence="2" type="ORF">JI435_023770</name>
</gene>
<dbReference type="SUPFAM" id="SSF55729">
    <property type="entry name" value="Acyl-CoA N-acyltransferases (Nat)"/>
    <property type="match status" value="1"/>
</dbReference>